<accession>A0A9D2NPH7</accession>
<evidence type="ECO:0000256" key="1">
    <source>
        <dbReference type="SAM" id="Phobius"/>
    </source>
</evidence>
<dbReference type="Proteomes" id="UP000823896">
    <property type="component" value="Unassembled WGS sequence"/>
</dbReference>
<evidence type="ECO:0000313" key="3">
    <source>
        <dbReference type="Proteomes" id="UP000823896"/>
    </source>
</evidence>
<evidence type="ECO:0008006" key="4">
    <source>
        <dbReference type="Google" id="ProtNLM"/>
    </source>
</evidence>
<sequence>MEQNNGKAVAALVTGIISIVFGTVYSGWLGLIFGIIAIFLGNKARKETPCGIATAGFVCGIVGTAINALFFLGCICVAGLISNALTYSAI</sequence>
<reference evidence="2" key="1">
    <citation type="journal article" date="2021" name="PeerJ">
        <title>Extensive microbial diversity within the chicken gut microbiome revealed by metagenomics and culture.</title>
        <authorList>
            <person name="Gilroy R."/>
            <person name="Ravi A."/>
            <person name="Getino M."/>
            <person name="Pursley I."/>
            <person name="Horton D.L."/>
            <person name="Alikhan N.F."/>
            <person name="Baker D."/>
            <person name="Gharbi K."/>
            <person name="Hall N."/>
            <person name="Watson M."/>
            <person name="Adriaenssens E.M."/>
            <person name="Foster-Nyarko E."/>
            <person name="Jarju S."/>
            <person name="Secka A."/>
            <person name="Antonio M."/>
            <person name="Oren A."/>
            <person name="Chaudhuri R.R."/>
            <person name="La Ragione R."/>
            <person name="Hildebrand F."/>
            <person name="Pallen M.J."/>
        </authorList>
    </citation>
    <scope>NUCLEOTIDE SEQUENCE</scope>
    <source>
        <strain evidence="2">CHK187-11901</strain>
    </source>
</reference>
<evidence type="ECO:0000313" key="2">
    <source>
        <dbReference type="EMBL" id="HJC36246.1"/>
    </source>
</evidence>
<gene>
    <name evidence="2" type="ORF">H9702_03855</name>
</gene>
<organism evidence="2 3">
    <name type="scientific">Candidatus Merdibacter merdavium</name>
    <dbReference type="NCBI Taxonomy" id="2838692"/>
    <lineage>
        <taxon>Bacteria</taxon>
        <taxon>Bacillati</taxon>
        <taxon>Bacillota</taxon>
        <taxon>Erysipelotrichia</taxon>
        <taxon>Erysipelotrichales</taxon>
        <taxon>Erysipelotrichaceae</taxon>
        <taxon>Merdibacter</taxon>
    </lineage>
</organism>
<proteinExistence type="predicted"/>
<dbReference type="EMBL" id="DWWM01000023">
    <property type="protein sequence ID" value="HJC36246.1"/>
    <property type="molecule type" value="Genomic_DNA"/>
</dbReference>
<comment type="caution">
    <text evidence="2">The sequence shown here is derived from an EMBL/GenBank/DDBJ whole genome shotgun (WGS) entry which is preliminary data.</text>
</comment>
<reference evidence="2" key="2">
    <citation type="submission" date="2021-04" db="EMBL/GenBank/DDBJ databases">
        <authorList>
            <person name="Gilroy R."/>
        </authorList>
    </citation>
    <scope>NUCLEOTIDE SEQUENCE</scope>
    <source>
        <strain evidence="2">CHK187-11901</strain>
    </source>
</reference>
<keyword evidence="1" id="KW-1133">Transmembrane helix</keyword>
<name>A0A9D2NPH7_9FIRM</name>
<dbReference type="AlphaFoldDB" id="A0A9D2NPH7"/>
<feature type="transmembrane region" description="Helical" evidence="1">
    <location>
        <begin position="52"/>
        <end position="81"/>
    </location>
</feature>
<keyword evidence="1" id="KW-0812">Transmembrane</keyword>
<feature type="transmembrane region" description="Helical" evidence="1">
    <location>
        <begin position="12"/>
        <end position="40"/>
    </location>
</feature>
<keyword evidence="1" id="KW-0472">Membrane</keyword>
<protein>
    <recommendedName>
        <fullName evidence="4">DUF4190 domain-containing protein</fullName>
    </recommendedName>
</protein>